<evidence type="ECO:0000313" key="3">
    <source>
        <dbReference type="Proteomes" id="UP000680815"/>
    </source>
</evidence>
<dbReference type="RefSeq" id="WP_209350458.1">
    <property type="nucleotide sequence ID" value="NZ_JAGIYZ010000002.1"/>
</dbReference>
<proteinExistence type="predicted"/>
<dbReference type="Proteomes" id="UP000680815">
    <property type="component" value="Unassembled WGS sequence"/>
</dbReference>
<evidence type="ECO:0000256" key="1">
    <source>
        <dbReference type="SAM" id="MobiDB-lite"/>
    </source>
</evidence>
<organism evidence="2 3">
    <name type="scientific">Roseomonas nitratireducens</name>
    <dbReference type="NCBI Taxonomy" id="2820810"/>
    <lineage>
        <taxon>Bacteria</taxon>
        <taxon>Pseudomonadati</taxon>
        <taxon>Pseudomonadota</taxon>
        <taxon>Alphaproteobacteria</taxon>
        <taxon>Acetobacterales</taxon>
        <taxon>Roseomonadaceae</taxon>
        <taxon>Roseomonas</taxon>
    </lineage>
</organism>
<evidence type="ECO:0000313" key="2">
    <source>
        <dbReference type="EMBL" id="MBP0463082.1"/>
    </source>
</evidence>
<reference evidence="2 3" key="1">
    <citation type="submission" date="2021-03" db="EMBL/GenBank/DDBJ databases">
        <authorList>
            <person name="So Y."/>
        </authorList>
    </citation>
    <scope>NUCLEOTIDE SEQUENCE [LARGE SCALE GENOMIC DNA]</scope>
    <source>
        <strain evidence="2 3">PWR1</strain>
    </source>
</reference>
<protein>
    <submittedName>
        <fullName evidence="2">Uncharacterized protein</fullName>
    </submittedName>
</protein>
<comment type="caution">
    <text evidence="2">The sequence shown here is derived from an EMBL/GenBank/DDBJ whole genome shotgun (WGS) entry which is preliminary data.</text>
</comment>
<accession>A0ABS4ANZ7</accession>
<keyword evidence="3" id="KW-1185">Reference proteome</keyword>
<dbReference type="EMBL" id="JAGIYZ010000002">
    <property type="protein sequence ID" value="MBP0463082.1"/>
    <property type="molecule type" value="Genomic_DNA"/>
</dbReference>
<sequence length="214" mass="23144">MAPPLGADDDDDCAPVGDRPSIAGPEVHLRRAPSPKAKRAAELATLRRLAETDRNWLGAWATLAAVLPAPGERPDDADVRIPRWVADYLRASALRLLGLAEGRDWRELPKPGDAPEKQRRALARFQERNVPAREARTLVAAALRLGDEGPPRGAFDHLRRLLTDEKTAALLAIGSAMDGKQAGAIAGMTKREGVGEGAIRARVRRSRARVNDLA</sequence>
<name>A0ABS4ANZ7_9PROT</name>
<feature type="region of interest" description="Disordered" evidence="1">
    <location>
        <begin position="1"/>
        <end position="37"/>
    </location>
</feature>
<gene>
    <name evidence="2" type="ORF">J5Y09_04095</name>
</gene>